<accession>A0ABR2SNE9</accession>
<name>A0ABR2SNE9_9ROSI</name>
<organism evidence="1 2">
    <name type="scientific">Hibiscus sabdariffa</name>
    <name type="common">roselle</name>
    <dbReference type="NCBI Taxonomy" id="183260"/>
    <lineage>
        <taxon>Eukaryota</taxon>
        <taxon>Viridiplantae</taxon>
        <taxon>Streptophyta</taxon>
        <taxon>Embryophyta</taxon>
        <taxon>Tracheophyta</taxon>
        <taxon>Spermatophyta</taxon>
        <taxon>Magnoliopsida</taxon>
        <taxon>eudicotyledons</taxon>
        <taxon>Gunneridae</taxon>
        <taxon>Pentapetalae</taxon>
        <taxon>rosids</taxon>
        <taxon>malvids</taxon>
        <taxon>Malvales</taxon>
        <taxon>Malvaceae</taxon>
        <taxon>Malvoideae</taxon>
        <taxon>Hibiscus</taxon>
    </lineage>
</organism>
<dbReference type="EMBL" id="JBBPBN010000013">
    <property type="protein sequence ID" value="KAK9026452.1"/>
    <property type="molecule type" value="Genomic_DNA"/>
</dbReference>
<proteinExistence type="predicted"/>
<comment type="caution">
    <text evidence="1">The sequence shown here is derived from an EMBL/GenBank/DDBJ whole genome shotgun (WGS) entry which is preliminary data.</text>
</comment>
<gene>
    <name evidence="1" type="ORF">V6N11_039290</name>
</gene>
<sequence length="91" mass="10608">MEIAHGRWTATWEGRLQHCLVGQVSYMWSLLGTNSPRASKHKFEKHMDDMSDIGCLVLVTITLELQKQHEYVVSYEMIQNLKEIFEGKARQ</sequence>
<dbReference type="Proteomes" id="UP001396334">
    <property type="component" value="Unassembled WGS sequence"/>
</dbReference>
<evidence type="ECO:0000313" key="1">
    <source>
        <dbReference type="EMBL" id="KAK9026452.1"/>
    </source>
</evidence>
<reference evidence="1 2" key="1">
    <citation type="journal article" date="2024" name="G3 (Bethesda)">
        <title>Genome assembly of Hibiscus sabdariffa L. provides insights into metabolisms of medicinal natural products.</title>
        <authorList>
            <person name="Kim T."/>
        </authorList>
    </citation>
    <scope>NUCLEOTIDE SEQUENCE [LARGE SCALE GENOMIC DNA]</scope>
    <source>
        <strain evidence="1">TK-2024</strain>
        <tissue evidence="1">Old leaves</tissue>
    </source>
</reference>
<keyword evidence="2" id="KW-1185">Reference proteome</keyword>
<evidence type="ECO:0000313" key="2">
    <source>
        <dbReference type="Proteomes" id="UP001396334"/>
    </source>
</evidence>
<protein>
    <submittedName>
        <fullName evidence="1">Uncharacterized protein</fullName>
    </submittedName>
</protein>